<dbReference type="Proteomes" id="UP000624404">
    <property type="component" value="Unassembled WGS sequence"/>
</dbReference>
<keyword evidence="2" id="KW-1185">Reference proteome</keyword>
<protein>
    <submittedName>
        <fullName evidence="1">77d8bd9d-6671-4b6c-bbfd-addb9f42baf2</fullName>
    </submittedName>
</protein>
<comment type="caution">
    <text evidence="1">The sequence shown here is derived from an EMBL/GenBank/DDBJ whole genome shotgun (WGS) entry which is preliminary data.</text>
</comment>
<gene>
    <name evidence="1" type="ORF">SCLTRI_LOCUS5913</name>
</gene>
<reference evidence="1" key="1">
    <citation type="submission" date="2020-10" db="EMBL/GenBank/DDBJ databases">
        <authorList>
            <person name="Kusch S."/>
        </authorList>
    </citation>
    <scope>NUCLEOTIDE SEQUENCE</scope>
    <source>
        <strain evidence="1">SwB9</strain>
    </source>
</reference>
<evidence type="ECO:0000313" key="2">
    <source>
        <dbReference type="Proteomes" id="UP000624404"/>
    </source>
</evidence>
<dbReference type="EMBL" id="CAJHIA010000017">
    <property type="protein sequence ID" value="CAD6446203.1"/>
    <property type="molecule type" value="Genomic_DNA"/>
</dbReference>
<dbReference type="OrthoDB" id="3889179at2759"/>
<dbReference type="AlphaFoldDB" id="A0A8H2VWS3"/>
<sequence length="87" mass="9896">MPEAEQTIDADYEEIGWYTFDDIDVDRWMSWEGPCSFDLSGPSRISIGTNGVVSVNYDTYKPQQDVHLPRGWYAVVCNAKFKLVLGT</sequence>
<accession>A0A8H2VWS3</accession>
<organism evidence="1 2">
    <name type="scientific">Sclerotinia trifoliorum</name>
    <dbReference type="NCBI Taxonomy" id="28548"/>
    <lineage>
        <taxon>Eukaryota</taxon>
        <taxon>Fungi</taxon>
        <taxon>Dikarya</taxon>
        <taxon>Ascomycota</taxon>
        <taxon>Pezizomycotina</taxon>
        <taxon>Leotiomycetes</taxon>
        <taxon>Helotiales</taxon>
        <taxon>Sclerotiniaceae</taxon>
        <taxon>Sclerotinia</taxon>
    </lineage>
</organism>
<proteinExistence type="predicted"/>
<name>A0A8H2VWS3_9HELO</name>
<evidence type="ECO:0000313" key="1">
    <source>
        <dbReference type="EMBL" id="CAD6446203.1"/>
    </source>
</evidence>